<dbReference type="InterPro" id="IPR029060">
    <property type="entry name" value="PIN-like_dom_sf"/>
</dbReference>
<dbReference type="InterPro" id="IPR052919">
    <property type="entry name" value="TA_system_RNase"/>
</dbReference>
<evidence type="ECO:0000259" key="1">
    <source>
        <dbReference type="Pfam" id="PF01850"/>
    </source>
</evidence>
<gene>
    <name evidence="2" type="ORF">NFI80_02045</name>
</gene>
<protein>
    <submittedName>
        <fullName evidence="2">Type II toxin-antitoxin system VapC family toxin</fullName>
    </submittedName>
</protein>
<feature type="domain" description="PIN" evidence="1">
    <location>
        <begin position="3"/>
        <end position="123"/>
    </location>
</feature>
<sequence length="131" mass="15096">MKVLLDTHAMLWFIEGDRQISHKARQIIEDTNNEVLISAISLFEISIKLKLSKLTLGKSLTDIFQDIKNAGIVTISIENRHLLEYHSLELNPEHRDPFDRLIIATAISEKAAIVSIDQHFAYYQNLVEILW</sequence>
<dbReference type="EMBL" id="CP098805">
    <property type="protein sequence ID" value="USJ31525.1"/>
    <property type="molecule type" value="Genomic_DNA"/>
</dbReference>
<proteinExistence type="predicted"/>
<keyword evidence="3" id="KW-1185">Reference proteome</keyword>
<dbReference type="InterPro" id="IPR041705">
    <property type="entry name" value="PIN_Sll0205"/>
</dbReference>
<accession>A0ABY4XM54</accession>
<dbReference type="Pfam" id="PF01850">
    <property type="entry name" value="PIN"/>
    <property type="match status" value="1"/>
</dbReference>
<dbReference type="PANTHER" id="PTHR36173">
    <property type="entry name" value="RIBONUCLEASE VAPC16-RELATED"/>
    <property type="match status" value="1"/>
</dbReference>
<dbReference type="Proteomes" id="UP001055420">
    <property type="component" value="Chromosome"/>
</dbReference>
<reference evidence="2" key="1">
    <citation type="submission" date="2022-06" db="EMBL/GenBank/DDBJ databases">
        <title>Novel species in genus Dyadobacter.</title>
        <authorList>
            <person name="Ma C."/>
        </authorList>
    </citation>
    <scope>NUCLEOTIDE SEQUENCE</scope>
    <source>
        <strain evidence="2">CY22</strain>
    </source>
</reference>
<evidence type="ECO:0000313" key="3">
    <source>
        <dbReference type="Proteomes" id="UP001055420"/>
    </source>
</evidence>
<dbReference type="CDD" id="cd09872">
    <property type="entry name" value="PIN_Sll0205-like"/>
    <property type="match status" value="1"/>
</dbReference>
<dbReference type="PANTHER" id="PTHR36173:SF2">
    <property type="entry name" value="RIBONUCLEASE VAPC16"/>
    <property type="match status" value="1"/>
</dbReference>
<dbReference type="SUPFAM" id="SSF88723">
    <property type="entry name" value="PIN domain-like"/>
    <property type="match status" value="1"/>
</dbReference>
<name>A0ABY4XM54_9BACT</name>
<organism evidence="2 3">
    <name type="scientific">Dyadobacter chenhuakuii</name>
    <dbReference type="NCBI Taxonomy" id="2909339"/>
    <lineage>
        <taxon>Bacteria</taxon>
        <taxon>Pseudomonadati</taxon>
        <taxon>Bacteroidota</taxon>
        <taxon>Cytophagia</taxon>
        <taxon>Cytophagales</taxon>
        <taxon>Spirosomataceae</taxon>
        <taxon>Dyadobacter</taxon>
    </lineage>
</organism>
<dbReference type="RefSeq" id="WP_235164552.1">
    <property type="nucleotide sequence ID" value="NZ_CP098805.1"/>
</dbReference>
<dbReference type="InterPro" id="IPR002716">
    <property type="entry name" value="PIN_dom"/>
</dbReference>
<evidence type="ECO:0000313" key="2">
    <source>
        <dbReference type="EMBL" id="USJ31525.1"/>
    </source>
</evidence>
<dbReference type="Gene3D" id="3.40.50.1010">
    <property type="entry name" value="5'-nuclease"/>
    <property type="match status" value="1"/>
</dbReference>